<evidence type="ECO:0000313" key="5">
    <source>
        <dbReference type="EMBL" id="KAK6332762.1"/>
    </source>
</evidence>
<sequence>MASNRKYAALPDIDVSAKDVFETPDLTDDSTLPTSPSRIASSRNGNHSPASSRTDDDEEDAYDESREIAHPRIHPRLARGVFTNAQVDATGVDFSDRIASKRKSYRTSTRRRRRNRVDERDRELYYPDEVDDEVFDDAEEGESDGEEGVGKRLARLRREMEELKEMIEDEKREKEEIRREQQQERAGADPEGATAADDDAEDPDEDSWERLAEVMEELMTAKGKDGGAEAGLARKLANGLNVPPPATIPGDNAVAAAPPAPTADGQASGITASYTVTYSPHFKKAHTLAKVAEFDSRITLLERLLGISATQALSSIPTNFAIISSLETLTQQLTVLTNTSASSLDSAARRVKGLTADAEKLTEARKAAKAALESRRAAGEEEVAMGGIPEGASYLADAENEAKINALYGTLDTIDRLSPLLPAVLDRLRSLRGVHGEAARSVQTLEAVEKRQEEMQIEIQKWKEALEKVEGAVAENEKTVGGNMRQVEQWVQVLEEKVRRL</sequence>
<dbReference type="Proteomes" id="UP001375240">
    <property type="component" value="Unassembled WGS sequence"/>
</dbReference>
<feature type="compositionally biased region" description="Polar residues" evidence="4">
    <location>
        <begin position="38"/>
        <end position="52"/>
    </location>
</feature>
<feature type="region of interest" description="Disordered" evidence="4">
    <location>
        <begin position="18"/>
        <end position="76"/>
    </location>
</feature>
<feature type="compositionally biased region" description="Acidic residues" evidence="4">
    <location>
        <begin position="196"/>
        <end position="205"/>
    </location>
</feature>
<name>A0AAV9U486_9PEZI</name>
<gene>
    <name evidence="5" type="ORF">TWF696_002784</name>
</gene>
<evidence type="ECO:0000256" key="3">
    <source>
        <dbReference type="SAM" id="Coils"/>
    </source>
</evidence>
<feature type="compositionally biased region" description="Acidic residues" evidence="4">
    <location>
        <begin position="126"/>
        <end position="147"/>
    </location>
</feature>
<evidence type="ECO:0000256" key="2">
    <source>
        <dbReference type="ARBA" id="ARBA00022490"/>
    </source>
</evidence>
<evidence type="ECO:0008006" key="7">
    <source>
        <dbReference type="Google" id="ProtNLM"/>
    </source>
</evidence>
<keyword evidence="6" id="KW-1185">Reference proteome</keyword>
<keyword evidence="3" id="KW-0175">Coiled coil</keyword>
<dbReference type="InterPro" id="IPR028133">
    <property type="entry name" value="Dynamitin"/>
</dbReference>
<protein>
    <recommendedName>
        <fullName evidence="7">Dynactin subunit</fullName>
    </recommendedName>
</protein>
<dbReference type="GO" id="GO:0005869">
    <property type="term" value="C:dynactin complex"/>
    <property type="evidence" value="ECO:0007669"/>
    <property type="project" value="InterPro"/>
</dbReference>
<dbReference type="AlphaFoldDB" id="A0AAV9U486"/>
<accession>A0AAV9U486</accession>
<feature type="region of interest" description="Disordered" evidence="4">
    <location>
        <begin position="165"/>
        <end position="205"/>
    </location>
</feature>
<evidence type="ECO:0000256" key="4">
    <source>
        <dbReference type="SAM" id="MobiDB-lite"/>
    </source>
</evidence>
<feature type="coiled-coil region" evidence="3">
    <location>
        <begin position="344"/>
        <end position="371"/>
    </location>
</feature>
<dbReference type="Pfam" id="PF04912">
    <property type="entry name" value="Dynamitin"/>
    <property type="match status" value="1"/>
</dbReference>
<organism evidence="5 6">
    <name type="scientific">Orbilia brochopaga</name>
    <dbReference type="NCBI Taxonomy" id="3140254"/>
    <lineage>
        <taxon>Eukaryota</taxon>
        <taxon>Fungi</taxon>
        <taxon>Dikarya</taxon>
        <taxon>Ascomycota</taxon>
        <taxon>Pezizomycotina</taxon>
        <taxon>Orbiliomycetes</taxon>
        <taxon>Orbiliales</taxon>
        <taxon>Orbiliaceae</taxon>
        <taxon>Orbilia</taxon>
    </lineage>
</organism>
<comment type="caution">
    <text evidence="5">The sequence shown here is derived from an EMBL/GenBank/DDBJ whole genome shotgun (WGS) entry which is preliminary data.</text>
</comment>
<proteinExistence type="predicted"/>
<keyword evidence="2" id="KW-0963">Cytoplasm</keyword>
<evidence type="ECO:0000256" key="1">
    <source>
        <dbReference type="ARBA" id="ARBA00004496"/>
    </source>
</evidence>
<feature type="coiled-coil region" evidence="3">
    <location>
        <begin position="445"/>
        <end position="479"/>
    </location>
</feature>
<reference evidence="5 6" key="1">
    <citation type="submission" date="2019-10" db="EMBL/GenBank/DDBJ databases">
        <authorList>
            <person name="Palmer J.M."/>
        </authorList>
    </citation>
    <scope>NUCLEOTIDE SEQUENCE [LARGE SCALE GENOMIC DNA]</scope>
    <source>
        <strain evidence="5 6">TWF696</strain>
    </source>
</reference>
<dbReference type="EMBL" id="JAVHNQ010000014">
    <property type="protein sequence ID" value="KAK6332762.1"/>
    <property type="molecule type" value="Genomic_DNA"/>
</dbReference>
<dbReference type="GO" id="GO:0007017">
    <property type="term" value="P:microtubule-based process"/>
    <property type="evidence" value="ECO:0007669"/>
    <property type="project" value="InterPro"/>
</dbReference>
<dbReference type="PANTHER" id="PTHR15346">
    <property type="entry name" value="DYNACTIN SUBUNIT"/>
    <property type="match status" value="1"/>
</dbReference>
<evidence type="ECO:0000313" key="6">
    <source>
        <dbReference type="Proteomes" id="UP001375240"/>
    </source>
</evidence>
<dbReference type="GO" id="GO:0005737">
    <property type="term" value="C:cytoplasm"/>
    <property type="evidence" value="ECO:0007669"/>
    <property type="project" value="UniProtKB-SubCell"/>
</dbReference>
<feature type="region of interest" description="Disordered" evidence="4">
    <location>
        <begin position="90"/>
        <end position="153"/>
    </location>
</feature>
<feature type="compositionally biased region" description="Basic and acidic residues" evidence="4">
    <location>
        <begin position="165"/>
        <end position="188"/>
    </location>
</feature>
<feature type="compositionally biased region" description="Basic and acidic residues" evidence="4">
    <location>
        <begin position="116"/>
        <end position="125"/>
    </location>
</feature>
<feature type="compositionally biased region" description="Basic residues" evidence="4">
    <location>
        <begin position="100"/>
        <end position="115"/>
    </location>
</feature>
<comment type="subcellular location">
    <subcellularLocation>
        <location evidence="1">Cytoplasm</location>
    </subcellularLocation>
</comment>